<accession>A0A9X0CF49</accession>
<evidence type="ECO:0000256" key="1">
    <source>
        <dbReference type="ARBA" id="ARBA00006066"/>
    </source>
</evidence>
<comment type="similarity">
    <text evidence="1">Belongs to the PIGL family.</text>
</comment>
<keyword evidence="3" id="KW-1133">Transmembrane helix</keyword>
<comment type="caution">
    <text evidence="4">The sequence shown here is derived from an EMBL/GenBank/DDBJ whole genome shotgun (WGS) entry which is preliminary data.</text>
</comment>
<reference evidence="4" key="1">
    <citation type="submission" date="2023-01" db="EMBL/GenBank/DDBJ databases">
        <title>Genome assembly of the deep-sea coral Lophelia pertusa.</title>
        <authorList>
            <person name="Herrera S."/>
            <person name="Cordes E."/>
        </authorList>
    </citation>
    <scope>NUCLEOTIDE SEQUENCE</scope>
    <source>
        <strain evidence="4">USNM1676648</strain>
        <tissue evidence="4">Polyp</tissue>
    </source>
</reference>
<dbReference type="Proteomes" id="UP001163046">
    <property type="component" value="Unassembled WGS sequence"/>
</dbReference>
<dbReference type="SUPFAM" id="SSF102588">
    <property type="entry name" value="LmbE-like"/>
    <property type="match status" value="1"/>
</dbReference>
<dbReference type="GO" id="GO:0005783">
    <property type="term" value="C:endoplasmic reticulum"/>
    <property type="evidence" value="ECO:0007669"/>
    <property type="project" value="TreeGrafter"/>
</dbReference>
<dbReference type="AlphaFoldDB" id="A0A9X0CF49"/>
<dbReference type="PANTHER" id="PTHR12993">
    <property type="entry name" value="N-ACETYLGLUCOSAMINYL-PHOSPHATIDYLINOSITOL DE-N-ACETYLASE-RELATED"/>
    <property type="match status" value="1"/>
</dbReference>
<evidence type="ECO:0000256" key="3">
    <source>
        <dbReference type="SAM" id="Phobius"/>
    </source>
</evidence>
<feature type="transmembrane region" description="Helical" evidence="3">
    <location>
        <begin position="6"/>
        <end position="28"/>
    </location>
</feature>
<keyword evidence="3" id="KW-0812">Transmembrane</keyword>
<protein>
    <recommendedName>
        <fullName evidence="2">N-acetylglucosaminylphosphatidylinositol deacetylase</fullName>
        <ecNumber evidence="2">3.5.1.89</ecNumber>
    </recommendedName>
</protein>
<dbReference type="GO" id="GO:0000225">
    <property type="term" value="F:N-acetylglucosaminylphosphatidylinositol deacetylase activity"/>
    <property type="evidence" value="ECO:0007669"/>
    <property type="project" value="UniProtKB-EC"/>
</dbReference>
<dbReference type="Gene3D" id="3.40.50.10320">
    <property type="entry name" value="LmbE-like"/>
    <property type="match status" value="1"/>
</dbReference>
<dbReference type="EC" id="3.5.1.89" evidence="2"/>
<evidence type="ECO:0000256" key="2">
    <source>
        <dbReference type="ARBA" id="ARBA00012176"/>
    </source>
</evidence>
<dbReference type="Pfam" id="PF02585">
    <property type="entry name" value="PIG-L"/>
    <property type="match status" value="1"/>
</dbReference>
<dbReference type="PANTHER" id="PTHR12993:SF11">
    <property type="entry name" value="N-ACETYLGLUCOSAMINYL-PHOSPHATIDYLINOSITOL DE-N-ACETYLASE"/>
    <property type="match status" value="1"/>
</dbReference>
<dbReference type="OrthoDB" id="440160at2759"/>
<proteinExistence type="inferred from homology"/>
<gene>
    <name evidence="4" type="ORF">OS493_015865</name>
</gene>
<evidence type="ECO:0000313" key="5">
    <source>
        <dbReference type="Proteomes" id="UP001163046"/>
    </source>
</evidence>
<keyword evidence="5" id="KW-1185">Reference proteome</keyword>
<keyword evidence="3" id="KW-0472">Membrane</keyword>
<dbReference type="EMBL" id="MU827785">
    <property type="protein sequence ID" value="KAJ7333774.1"/>
    <property type="molecule type" value="Genomic_DNA"/>
</dbReference>
<dbReference type="InterPro" id="IPR024078">
    <property type="entry name" value="LmbE-like_dom_sf"/>
</dbReference>
<evidence type="ECO:0000313" key="4">
    <source>
        <dbReference type="EMBL" id="KAJ7333774.1"/>
    </source>
</evidence>
<name>A0A9X0CF49_9CNID</name>
<sequence length="250" mass="28850">MVTFDLSWISIFSLFAVILSSLLIISYCRQLNLQENKKFEFDKILVITAHPDDECMFFSPSILNLRRCSTVHLLCLSTGNYYQQGETRKQELLSSCGILGIPSSHVTVIDNRYLPDDPKVNWDSKIAGQIIADHIKHNQFQVVITFDAYGVSGHTNHIDIFKAVKRLKVEGLLKDVAVYVLSSISILRKYISLLDLPFSVYSRQMFLSSPQDIILAQKAMYAHRSQLLWFRRLYVLFSRFMMINTLEELK</sequence>
<organism evidence="4 5">
    <name type="scientific">Desmophyllum pertusum</name>
    <dbReference type="NCBI Taxonomy" id="174260"/>
    <lineage>
        <taxon>Eukaryota</taxon>
        <taxon>Metazoa</taxon>
        <taxon>Cnidaria</taxon>
        <taxon>Anthozoa</taxon>
        <taxon>Hexacorallia</taxon>
        <taxon>Scleractinia</taxon>
        <taxon>Caryophylliina</taxon>
        <taxon>Caryophylliidae</taxon>
        <taxon>Desmophyllum</taxon>
    </lineage>
</organism>
<dbReference type="InterPro" id="IPR003737">
    <property type="entry name" value="GlcNAc_PI_deacetylase-related"/>
</dbReference>